<dbReference type="Pfam" id="PF03009">
    <property type="entry name" value="GDPD"/>
    <property type="match status" value="1"/>
</dbReference>
<dbReference type="InterPro" id="IPR030395">
    <property type="entry name" value="GP_PDE_dom"/>
</dbReference>
<keyword evidence="1" id="KW-0732">Signal</keyword>
<dbReference type="InterPro" id="IPR017946">
    <property type="entry name" value="PLC-like_Pdiesterase_TIM-brl"/>
</dbReference>
<keyword evidence="4" id="KW-1185">Reference proteome</keyword>
<dbReference type="PROSITE" id="PS51704">
    <property type="entry name" value="GP_PDE"/>
    <property type="match status" value="1"/>
</dbReference>
<feature type="signal peptide" evidence="1">
    <location>
        <begin position="1"/>
        <end position="20"/>
    </location>
</feature>
<accession>A0ABR9WI04</accession>
<sequence length="282" mass="31713">MSRLSIISVLFFIATCTTFAQKQAAEIRKEFLNTASKNILVASHRAVHHELPENSIPAIKEGIRLGIDLIETDVKVSKDGIPMLMHDGKVDRTTNGKGNLEDQTYEELRKLRLVVKGKITDEKIPTLEEALTVAKGKILVDLDLKTSNIQPVIEVIKKTGTKDMVFFFDSDYEILAKVDAADKQYMLMPRAYSYAMADSALKLFQPEVVHIDSKFYTSEVTSLIKNKHARVWINALGEPDEEIRKGNAKNAISELIKNGADVIQTDEPEKMIMVLKEMGRHK</sequence>
<dbReference type="PANTHER" id="PTHR46320:SF1">
    <property type="entry name" value="GLYCEROPHOSPHODIESTER PHOSPHODIESTERASE 1"/>
    <property type="match status" value="1"/>
</dbReference>
<dbReference type="PANTHER" id="PTHR46320">
    <property type="entry name" value="GLYCEROPHOSPHODIESTER PHOSPHODIESTERASE 1"/>
    <property type="match status" value="1"/>
</dbReference>
<dbReference type="SUPFAM" id="SSF51695">
    <property type="entry name" value="PLC-like phosphodiesterases"/>
    <property type="match status" value="1"/>
</dbReference>
<evidence type="ECO:0000313" key="4">
    <source>
        <dbReference type="Proteomes" id="UP000634134"/>
    </source>
</evidence>
<protein>
    <submittedName>
        <fullName evidence="3">Glycerophosphodiester phosphodiesterase family protein</fullName>
    </submittedName>
</protein>
<evidence type="ECO:0000313" key="3">
    <source>
        <dbReference type="EMBL" id="MBE9465146.1"/>
    </source>
</evidence>
<dbReference type="Gene3D" id="3.20.20.190">
    <property type="entry name" value="Phosphatidylinositol (PI) phosphodiesterase"/>
    <property type="match status" value="1"/>
</dbReference>
<dbReference type="Proteomes" id="UP000634134">
    <property type="component" value="Unassembled WGS sequence"/>
</dbReference>
<evidence type="ECO:0000256" key="1">
    <source>
        <dbReference type="SAM" id="SignalP"/>
    </source>
</evidence>
<dbReference type="EMBL" id="JACYGY010000001">
    <property type="protein sequence ID" value="MBE9465146.1"/>
    <property type="molecule type" value="Genomic_DNA"/>
</dbReference>
<dbReference type="RefSeq" id="WP_194123166.1">
    <property type="nucleotide sequence ID" value="NZ_JACYGY010000001.1"/>
</dbReference>
<organism evidence="3 4">
    <name type="scientific">Dyadobacter subterraneus</name>
    <dbReference type="NCBI Taxonomy" id="2773304"/>
    <lineage>
        <taxon>Bacteria</taxon>
        <taxon>Pseudomonadati</taxon>
        <taxon>Bacteroidota</taxon>
        <taxon>Cytophagia</taxon>
        <taxon>Cytophagales</taxon>
        <taxon>Spirosomataceae</taxon>
        <taxon>Dyadobacter</taxon>
    </lineage>
</organism>
<dbReference type="CDD" id="cd08566">
    <property type="entry name" value="GDPD_AtGDE_like"/>
    <property type="match status" value="1"/>
</dbReference>
<reference evidence="4" key="1">
    <citation type="submission" date="2023-07" db="EMBL/GenBank/DDBJ databases">
        <title>Dyadobacter sp. nov 'subterranea' isolated from contaminted grondwater.</title>
        <authorList>
            <person name="Szabo I."/>
            <person name="Al-Omari J."/>
            <person name="Szerdahelyi S.G."/>
            <person name="Rado J."/>
        </authorList>
    </citation>
    <scope>NUCLEOTIDE SEQUENCE [LARGE SCALE GENOMIC DNA]</scope>
    <source>
        <strain evidence="4">UP-52</strain>
    </source>
</reference>
<comment type="caution">
    <text evidence="3">The sequence shown here is derived from an EMBL/GenBank/DDBJ whole genome shotgun (WGS) entry which is preliminary data.</text>
</comment>
<feature type="chain" id="PRO_5046737027" evidence="1">
    <location>
        <begin position="21"/>
        <end position="282"/>
    </location>
</feature>
<feature type="domain" description="GP-PDE" evidence="2">
    <location>
        <begin position="39"/>
        <end position="282"/>
    </location>
</feature>
<evidence type="ECO:0000259" key="2">
    <source>
        <dbReference type="PROSITE" id="PS51704"/>
    </source>
</evidence>
<name>A0ABR9WI04_9BACT</name>
<proteinExistence type="predicted"/>
<gene>
    <name evidence="3" type="ORF">IEE83_24965</name>
</gene>